<dbReference type="EMBL" id="JARPZN010000041">
    <property type="protein sequence ID" value="MDT2692200.1"/>
    <property type="molecule type" value="Genomic_DNA"/>
</dbReference>
<proteinExistence type="predicted"/>
<protein>
    <submittedName>
        <fullName evidence="2">Uncharacterized protein</fullName>
    </submittedName>
</protein>
<accession>A0AAE4HV47</accession>
<dbReference type="AlphaFoldDB" id="A0AAE4HV47"/>
<gene>
    <name evidence="2" type="ORF">P7E30_18750</name>
</gene>
<sequence>MKKKVFSVVTVLFLGMLIGSAALGPTPLLGYVNVKAESVKVDGPAGYDSYKITSYVTPEKVKEMSKQQKELTSISAIVSFLGLANFTTGVATMAFDSATSAMAIFNAAAEQNKGVELTYVAHISQTTSHTYNSDFSYTYK</sequence>
<comment type="caution">
    <text evidence="2">The sequence shown here is derived from an EMBL/GenBank/DDBJ whole genome shotgun (WGS) entry which is preliminary data.</text>
</comment>
<organism evidence="2 3">
    <name type="scientific">Enterococcus gallinarum</name>
    <dbReference type="NCBI Taxonomy" id="1353"/>
    <lineage>
        <taxon>Bacteria</taxon>
        <taxon>Bacillati</taxon>
        <taxon>Bacillota</taxon>
        <taxon>Bacilli</taxon>
        <taxon>Lactobacillales</taxon>
        <taxon>Enterococcaceae</taxon>
        <taxon>Enterococcus</taxon>
    </lineage>
</organism>
<evidence type="ECO:0000313" key="2">
    <source>
        <dbReference type="EMBL" id="MDT2692200.1"/>
    </source>
</evidence>
<keyword evidence="1" id="KW-0732">Signal</keyword>
<reference evidence="2" key="1">
    <citation type="submission" date="2023-03" db="EMBL/GenBank/DDBJ databases">
        <authorList>
            <person name="Shen W."/>
            <person name="Cai J."/>
        </authorList>
    </citation>
    <scope>NUCLEOTIDE SEQUENCE</scope>
    <source>
        <strain evidence="2">K69-2</strain>
    </source>
</reference>
<feature type="signal peptide" evidence="1">
    <location>
        <begin position="1"/>
        <end position="21"/>
    </location>
</feature>
<feature type="chain" id="PRO_5041989715" evidence="1">
    <location>
        <begin position="22"/>
        <end position="140"/>
    </location>
</feature>
<dbReference type="Proteomes" id="UP001183682">
    <property type="component" value="Unassembled WGS sequence"/>
</dbReference>
<evidence type="ECO:0000256" key="1">
    <source>
        <dbReference type="SAM" id="SignalP"/>
    </source>
</evidence>
<evidence type="ECO:0000313" key="3">
    <source>
        <dbReference type="Proteomes" id="UP001183682"/>
    </source>
</evidence>
<dbReference type="RefSeq" id="WP_270309351.1">
    <property type="nucleotide sequence ID" value="NZ_JARPZN010000041.1"/>
</dbReference>
<name>A0AAE4HV47_ENTGA</name>